<keyword evidence="3" id="KW-1185">Reference proteome</keyword>
<dbReference type="Proteomes" id="UP000243542">
    <property type="component" value="Unassembled WGS sequence"/>
</dbReference>
<feature type="region of interest" description="Disordered" evidence="1">
    <location>
        <begin position="1"/>
        <end position="26"/>
    </location>
</feature>
<dbReference type="AlphaFoldDB" id="A0A2A9F9I1"/>
<accession>A0A2A9F9I1</accession>
<comment type="caution">
    <text evidence="2">The sequence shown here is derived from an EMBL/GenBank/DDBJ whole genome shotgun (WGS) entry which is preliminary data.</text>
</comment>
<organism evidence="2 3">
    <name type="scientific">Amycolatopsis sulphurea</name>
    <dbReference type="NCBI Taxonomy" id="76022"/>
    <lineage>
        <taxon>Bacteria</taxon>
        <taxon>Bacillati</taxon>
        <taxon>Actinomycetota</taxon>
        <taxon>Actinomycetes</taxon>
        <taxon>Pseudonocardiales</taxon>
        <taxon>Pseudonocardiaceae</taxon>
        <taxon>Amycolatopsis</taxon>
    </lineage>
</organism>
<sequence>MAGAETSAELDEGDEQQGEGEREQQAVHRLVCERCATG</sequence>
<name>A0A2A9F9I1_9PSEU</name>
<evidence type="ECO:0000256" key="1">
    <source>
        <dbReference type="SAM" id="MobiDB-lite"/>
    </source>
</evidence>
<evidence type="ECO:0000313" key="3">
    <source>
        <dbReference type="Proteomes" id="UP000243542"/>
    </source>
</evidence>
<reference evidence="2 3" key="1">
    <citation type="submission" date="2017-10" db="EMBL/GenBank/DDBJ databases">
        <title>Sequencing the genomes of 1000 actinobacteria strains.</title>
        <authorList>
            <person name="Klenk H.-P."/>
        </authorList>
    </citation>
    <scope>NUCLEOTIDE SEQUENCE [LARGE SCALE GENOMIC DNA]</scope>
    <source>
        <strain evidence="2 3">DSM 46092</strain>
    </source>
</reference>
<proteinExistence type="predicted"/>
<feature type="compositionally biased region" description="Acidic residues" evidence="1">
    <location>
        <begin position="8"/>
        <end position="18"/>
    </location>
</feature>
<gene>
    <name evidence="2" type="ORF">ATK36_2883</name>
</gene>
<evidence type="ECO:0000313" key="2">
    <source>
        <dbReference type="EMBL" id="PFG47828.1"/>
    </source>
</evidence>
<protein>
    <submittedName>
        <fullName evidence="2">Uncharacterized protein</fullName>
    </submittedName>
</protein>
<dbReference type="EMBL" id="PDJK01000002">
    <property type="protein sequence ID" value="PFG47828.1"/>
    <property type="molecule type" value="Genomic_DNA"/>
</dbReference>